<dbReference type="SUPFAM" id="SSF51703">
    <property type="entry name" value="Cobalamin (vitamin B12)-dependent enzymes"/>
    <property type="match status" value="1"/>
</dbReference>
<dbReference type="PANTHER" id="PTHR48101">
    <property type="entry name" value="METHYLMALONYL-COA MUTASE, MITOCHONDRIAL-RELATED"/>
    <property type="match status" value="1"/>
</dbReference>
<dbReference type="Pfam" id="PF01642">
    <property type="entry name" value="MM_CoA_mutase"/>
    <property type="match status" value="1"/>
</dbReference>
<evidence type="ECO:0000313" key="5">
    <source>
        <dbReference type="Proteomes" id="UP000442990"/>
    </source>
</evidence>
<dbReference type="InterPro" id="IPR006098">
    <property type="entry name" value="MMCoA_mutase_a_cat"/>
</dbReference>
<evidence type="ECO:0000313" key="4">
    <source>
        <dbReference type="EMBL" id="KAB1979038.1"/>
    </source>
</evidence>
<sequence>MRWACARRAFGGGSVGGVGAGGFGPSVGLVCGPGDAGVPESDEEAGHAGCVLSRGACPLAGRGRSRAVWPGEGVGSAVEANARYRRLVARGARGVPVGFDLPTLTGRDSDDPLVRGEAGRRGVAVDSVDDMRVLFGGIPLERVFVSMAAGAPAALLLLMYQLAGEEQGVPAGRLTGMVRHDVLEECIVGGTCIFPPEPSLRLAVDLFGYSRAELPGWGVVPVSGWRMAQAGASPAQEVAFTLADGIEYVRAAVAAGMDVDDFASRLSFLFAAPAAVSEGVAKARVARRVWARVLRERFGTGDPASRVLRAGLYRAGMRPAVRQPRVNRTRGRVQGPAALPGGIRLLCADPFGEAVVLPAGKDTRLASRMGRVLRGERDVSTRADPFAGSYAVERLADAMEAAVLELMGEVEGLGGAVAAIGQGFQRDEIGRGAYRLERGRGAGEEHGLAGVGCSRFEEEGRCGPLCADPPVGVRQAERLAKVRAWRCGDRVGQALVAMRGAARGEGNVLYPMKDALAAGATVGEVCGTLREVWGTYVPSGAR</sequence>
<dbReference type="PANTHER" id="PTHR48101:SF1">
    <property type="entry name" value="METHYLMALONYL-COA MUTASE, LARGE SUBUNIT"/>
    <property type="match status" value="1"/>
</dbReference>
<proteinExistence type="predicted"/>
<dbReference type="Gene3D" id="3.20.20.240">
    <property type="entry name" value="Methylmalonyl-CoA mutase"/>
    <property type="match status" value="1"/>
</dbReference>
<dbReference type="NCBIfam" id="TIGR00641">
    <property type="entry name" value="acid_CoA_mut_N"/>
    <property type="match status" value="1"/>
</dbReference>
<name>A0A7J5D4P2_9ACTN</name>
<evidence type="ECO:0000256" key="2">
    <source>
        <dbReference type="ARBA" id="ARBA00023235"/>
    </source>
</evidence>
<keyword evidence="2" id="KW-0413">Isomerase</keyword>
<reference evidence="4 5" key="1">
    <citation type="submission" date="2019-09" db="EMBL/GenBank/DDBJ databases">
        <title>Isolation and identification of active actinomycetes.</title>
        <authorList>
            <person name="Yu Z."/>
            <person name="Han C."/>
            <person name="Yu B."/>
        </authorList>
    </citation>
    <scope>NUCLEOTIDE SEQUENCE [LARGE SCALE GENOMIC DNA]</scope>
    <source>
        <strain evidence="4 5">NEAU-H2</strain>
    </source>
</reference>
<evidence type="ECO:0000256" key="1">
    <source>
        <dbReference type="ARBA" id="ARBA00011870"/>
    </source>
</evidence>
<organism evidence="4 5">
    <name type="scientific">Streptomyces triticiradicis</name>
    <dbReference type="NCBI Taxonomy" id="2651189"/>
    <lineage>
        <taxon>Bacteria</taxon>
        <taxon>Bacillati</taxon>
        <taxon>Actinomycetota</taxon>
        <taxon>Actinomycetes</taxon>
        <taxon>Kitasatosporales</taxon>
        <taxon>Streptomycetaceae</taxon>
        <taxon>Streptomyces</taxon>
    </lineage>
</organism>
<protein>
    <submittedName>
        <fullName evidence="4">Methylmalonyl-CoA mutase</fullName>
    </submittedName>
</protein>
<dbReference type="EMBL" id="WBKG01000045">
    <property type="protein sequence ID" value="KAB1979038.1"/>
    <property type="molecule type" value="Genomic_DNA"/>
</dbReference>
<dbReference type="Proteomes" id="UP000442990">
    <property type="component" value="Unassembled WGS sequence"/>
</dbReference>
<dbReference type="AlphaFoldDB" id="A0A7J5D4P2"/>
<comment type="subunit">
    <text evidence="1">Heterodimer of an alpha and a beta chain.</text>
</comment>
<dbReference type="GO" id="GO:0031419">
    <property type="term" value="F:cobalamin binding"/>
    <property type="evidence" value="ECO:0007669"/>
    <property type="project" value="UniProtKB-KW"/>
</dbReference>
<gene>
    <name evidence="4" type="ORF">F8144_37250</name>
</gene>
<accession>A0A7J5D4P2</accession>
<dbReference type="InterPro" id="IPR006099">
    <property type="entry name" value="MeMalonylCoA_mutase_a/b_cat"/>
</dbReference>
<feature type="domain" description="Methylmalonyl-CoA mutase alpha/beta chain catalytic" evidence="3">
    <location>
        <begin position="72"/>
        <end position="534"/>
    </location>
</feature>
<dbReference type="InterPro" id="IPR016176">
    <property type="entry name" value="Cbl-dep_enz_cat"/>
</dbReference>
<keyword evidence="5" id="KW-1185">Reference proteome</keyword>
<dbReference type="GO" id="GO:0004494">
    <property type="term" value="F:methylmalonyl-CoA mutase activity"/>
    <property type="evidence" value="ECO:0007669"/>
    <property type="project" value="UniProtKB-EC"/>
</dbReference>
<evidence type="ECO:0000259" key="3">
    <source>
        <dbReference type="Pfam" id="PF01642"/>
    </source>
</evidence>
<comment type="caution">
    <text evidence="4">The sequence shown here is derived from an EMBL/GenBank/DDBJ whole genome shotgun (WGS) entry which is preliminary data.</text>
</comment>